<sequence length="322" mass="35507">MILAEKILSLRKSNGWSQEELAEKMNVSRQSISKWESAAAIPDINRILELARLFGVTTDYLLKDDFETAVYSGADETENYRRVSLQEMNDFLKNNATYGSRIALGAILCILSPVLLIVLSAVSRAGIAITERAASGIGIMTVFLMVAGAVAIFIISSAKMERFEYLENGNFELEYGLSGIIKEKRAAFEKTHVQRTALGVVLCILCPIPLIVAGIFRASNMTLSCFTALLLAVVSVAVYLFITVGTIKGGYDQLLREGEFEPKEQVRAKRVSKFAGVYWPIVVAFYLGWSFLTNNWGITWVVLPIAALIFAGVSSILHSLER</sequence>
<dbReference type="RefSeq" id="WP_208925590.1">
    <property type="nucleotide sequence ID" value="NZ_JAYFNZ010000023.1"/>
</dbReference>
<feature type="transmembrane region" description="Helical" evidence="2">
    <location>
        <begin position="228"/>
        <end position="251"/>
    </location>
</feature>
<evidence type="ECO:0000256" key="1">
    <source>
        <dbReference type="ARBA" id="ARBA00023125"/>
    </source>
</evidence>
<accession>A0A098B0A9</accession>
<evidence type="ECO:0000256" key="2">
    <source>
        <dbReference type="SAM" id="Phobius"/>
    </source>
</evidence>
<evidence type="ECO:0000259" key="3">
    <source>
        <dbReference type="PROSITE" id="PS50943"/>
    </source>
</evidence>
<dbReference type="PANTHER" id="PTHR46558">
    <property type="entry name" value="TRACRIPTIONAL REGULATORY PROTEIN-RELATED-RELATED"/>
    <property type="match status" value="1"/>
</dbReference>
<reference evidence="4" key="1">
    <citation type="submission" date="2014-07" db="EMBL/GenBank/DDBJ databases">
        <authorList>
            <person name="Hornung V.Bastian."/>
        </authorList>
    </citation>
    <scope>NUCLEOTIDE SEQUENCE</scope>
    <source>
        <strain evidence="4">PCE-S</strain>
    </source>
</reference>
<feature type="transmembrane region" description="Helical" evidence="2">
    <location>
        <begin position="271"/>
        <end position="292"/>
    </location>
</feature>
<dbReference type="Pfam" id="PF01381">
    <property type="entry name" value="HTH_3"/>
    <property type="match status" value="1"/>
</dbReference>
<organism evidence="4">
    <name type="scientific">Desulfitobacterium hafniense</name>
    <name type="common">Desulfitobacterium frappieri</name>
    <dbReference type="NCBI Taxonomy" id="49338"/>
    <lineage>
        <taxon>Bacteria</taxon>
        <taxon>Bacillati</taxon>
        <taxon>Bacillota</taxon>
        <taxon>Clostridia</taxon>
        <taxon>Eubacteriales</taxon>
        <taxon>Desulfitobacteriaceae</taxon>
        <taxon>Desulfitobacterium</taxon>
    </lineage>
</organism>
<keyword evidence="2" id="KW-1133">Transmembrane helix</keyword>
<keyword evidence="1 4" id="KW-0238">DNA-binding</keyword>
<gene>
    <name evidence="4" type="ORF">DPCES_1903</name>
</gene>
<dbReference type="AlphaFoldDB" id="A0A098B0A9"/>
<name>A0A098B0A9_DESHA</name>
<protein>
    <submittedName>
        <fullName evidence="4">DNA-binding helix-turn-helix protein</fullName>
    </submittedName>
</protein>
<dbReference type="EMBL" id="LK996017">
    <property type="protein sequence ID" value="CDX01790.1"/>
    <property type="molecule type" value="Genomic_DNA"/>
</dbReference>
<dbReference type="PROSITE" id="PS50943">
    <property type="entry name" value="HTH_CROC1"/>
    <property type="match status" value="1"/>
</dbReference>
<feature type="transmembrane region" description="Helical" evidence="2">
    <location>
        <begin position="134"/>
        <end position="155"/>
    </location>
</feature>
<feature type="transmembrane region" description="Helical" evidence="2">
    <location>
        <begin position="298"/>
        <end position="320"/>
    </location>
</feature>
<dbReference type="InterPro" id="IPR010982">
    <property type="entry name" value="Lambda_DNA-bd_dom_sf"/>
</dbReference>
<dbReference type="Gene3D" id="1.10.260.40">
    <property type="entry name" value="lambda repressor-like DNA-binding domains"/>
    <property type="match status" value="1"/>
</dbReference>
<feature type="transmembrane region" description="Helical" evidence="2">
    <location>
        <begin position="102"/>
        <end position="122"/>
    </location>
</feature>
<dbReference type="PATRIC" id="fig|49338.4.peg.2049"/>
<keyword evidence="2" id="KW-0812">Transmembrane</keyword>
<feature type="transmembrane region" description="Helical" evidence="2">
    <location>
        <begin position="197"/>
        <end position="216"/>
    </location>
</feature>
<dbReference type="SMART" id="SM00530">
    <property type="entry name" value="HTH_XRE"/>
    <property type="match status" value="1"/>
</dbReference>
<feature type="domain" description="HTH cro/C1-type" evidence="3">
    <location>
        <begin position="7"/>
        <end position="61"/>
    </location>
</feature>
<proteinExistence type="predicted"/>
<dbReference type="PANTHER" id="PTHR46558:SF4">
    <property type="entry name" value="DNA-BIDING PHAGE PROTEIN"/>
    <property type="match status" value="1"/>
</dbReference>
<keyword evidence="2" id="KW-0472">Membrane</keyword>
<dbReference type="SUPFAM" id="SSF47413">
    <property type="entry name" value="lambda repressor-like DNA-binding domains"/>
    <property type="match status" value="1"/>
</dbReference>
<dbReference type="InterPro" id="IPR001387">
    <property type="entry name" value="Cro/C1-type_HTH"/>
</dbReference>
<dbReference type="GO" id="GO:0003677">
    <property type="term" value="F:DNA binding"/>
    <property type="evidence" value="ECO:0007669"/>
    <property type="project" value="UniProtKB-KW"/>
</dbReference>
<dbReference type="CDD" id="cd00093">
    <property type="entry name" value="HTH_XRE"/>
    <property type="match status" value="1"/>
</dbReference>
<evidence type="ECO:0000313" key="4">
    <source>
        <dbReference type="EMBL" id="CDX01790.1"/>
    </source>
</evidence>